<evidence type="ECO:0000256" key="1">
    <source>
        <dbReference type="SAM" id="MobiDB-lite"/>
    </source>
</evidence>
<keyword evidence="3" id="KW-1185">Reference proteome</keyword>
<gene>
    <name evidence="2" type="ORF">ADEAN_000303100</name>
</gene>
<feature type="region of interest" description="Disordered" evidence="1">
    <location>
        <begin position="282"/>
        <end position="324"/>
    </location>
</feature>
<reference evidence="2 3" key="1">
    <citation type="submission" date="2020-08" db="EMBL/GenBank/DDBJ databases">
        <authorList>
            <person name="Newling K."/>
            <person name="Davey J."/>
            <person name="Forrester S."/>
        </authorList>
    </citation>
    <scope>NUCLEOTIDE SEQUENCE [LARGE SCALE GENOMIC DNA]</scope>
    <source>
        <strain evidence="3">Crithidia deanei Carvalho (ATCC PRA-265)</strain>
    </source>
</reference>
<evidence type="ECO:0008006" key="4">
    <source>
        <dbReference type="Google" id="ProtNLM"/>
    </source>
</evidence>
<dbReference type="VEuPathDB" id="TriTrypDB:ADEAN_000303100"/>
<dbReference type="OrthoDB" id="271563at2759"/>
<name>A0A7G2C753_9TRYP</name>
<dbReference type="Proteomes" id="UP000515908">
    <property type="component" value="Chromosome 05"/>
</dbReference>
<dbReference type="AlphaFoldDB" id="A0A7G2C753"/>
<dbReference type="EMBL" id="LR877149">
    <property type="protein sequence ID" value="CAD2215576.1"/>
    <property type="molecule type" value="Genomic_DNA"/>
</dbReference>
<evidence type="ECO:0000313" key="3">
    <source>
        <dbReference type="Proteomes" id="UP000515908"/>
    </source>
</evidence>
<feature type="compositionally biased region" description="Basic and acidic residues" evidence="1">
    <location>
        <begin position="292"/>
        <end position="319"/>
    </location>
</feature>
<protein>
    <recommendedName>
        <fullName evidence="4">Mitochondrial SSU ribosomal protein</fullName>
    </recommendedName>
</protein>
<proteinExistence type="predicted"/>
<feature type="region of interest" description="Disordered" evidence="1">
    <location>
        <begin position="386"/>
        <end position="408"/>
    </location>
</feature>
<evidence type="ECO:0000313" key="2">
    <source>
        <dbReference type="EMBL" id="CAD2215576.1"/>
    </source>
</evidence>
<sequence length="697" mass="79144">MWRRPLQCTPLTHGGLLAAAMRPVSSRGQYNPVHDFSDAVEATGRASSPSQFETVITNPGPVRVAYSPDYLDWLYKGYSAKVKYTDLRTKAEHTFSGSLLGTTPASTAEQVELEKSGLAPPPGLFIRPAHSTRRLVGEARRKAAQKELDTVAKQQGYVDLWERQPQFPAIHIDKATRFHVVELFKELILDRVLDPMEVWDKALLYKAILEERKASYPSSFSYIFDDVESVVLAPESQEDKLKSRCPTEADYHYFLFLVKKYYIDNGIEGHVVLRCHREPNSQDLLFSSPPPKTDDEVRQAIQKKAKEAPQEDQSAEKPAGKMSFRAPGAYPPIEALWRCEENYPLLRVLVFGELNLVVSENPFTKFPNANAFITRPNIVELEANSTGAEANRQHTQQRDRHNRNARNQSAISLSNVIAERRGHLLAPIPRNTSAALDARASDVRRQLQRHHREDTMGFQRLLKTHGATDDLQAGYGAYSDLAYLNPRTVRAEVRDRLHRRAMNALRHYDEAEENIFREGVEEAVVAASSRPTEQYHMLPSHIPTLPHFVSIVKKDPHVSFLQNVLCSSTATAAVERGAKLHQLVYQLARALHNTALEYHVERNRRIHRQKVNVAAALLDTFVEKELTQFLKSAALREVQQVQVEGQVGERFYSDDVVRAARMLGAPRKFENRMLEASGFTTDARQDDYKRWMEAPKK</sequence>
<organism evidence="2 3">
    <name type="scientific">Angomonas deanei</name>
    <dbReference type="NCBI Taxonomy" id="59799"/>
    <lineage>
        <taxon>Eukaryota</taxon>
        <taxon>Discoba</taxon>
        <taxon>Euglenozoa</taxon>
        <taxon>Kinetoplastea</taxon>
        <taxon>Metakinetoplastina</taxon>
        <taxon>Trypanosomatida</taxon>
        <taxon>Trypanosomatidae</taxon>
        <taxon>Strigomonadinae</taxon>
        <taxon>Angomonas</taxon>
    </lineage>
</organism>
<accession>A0A7G2C753</accession>